<dbReference type="Proteomes" id="UP001236569">
    <property type="component" value="Unassembled WGS sequence"/>
</dbReference>
<reference evidence="1 2" key="1">
    <citation type="submission" date="2023-05" db="EMBL/GenBank/DDBJ databases">
        <title>Novel species of genus Flectobacillus isolated from stream in China.</title>
        <authorList>
            <person name="Lu H."/>
        </authorList>
    </citation>
    <scope>NUCLEOTIDE SEQUENCE [LARGE SCALE GENOMIC DNA]</scope>
    <source>
        <strain evidence="1 2">DC10W</strain>
    </source>
</reference>
<evidence type="ECO:0000313" key="1">
    <source>
        <dbReference type="EMBL" id="MDI9867502.1"/>
    </source>
</evidence>
<comment type="caution">
    <text evidence="1">The sequence shown here is derived from an EMBL/GenBank/DDBJ whole genome shotgun (WGS) entry which is preliminary data.</text>
</comment>
<gene>
    <name evidence="1" type="ORF">QM480_24370</name>
</gene>
<accession>A0ABT6YV55</accession>
<dbReference type="RefSeq" id="WP_283372134.1">
    <property type="nucleotide sequence ID" value="NZ_JASHID010000033.1"/>
</dbReference>
<evidence type="ECO:0008006" key="3">
    <source>
        <dbReference type="Google" id="ProtNLM"/>
    </source>
</evidence>
<keyword evidence="2" id="KW-1185">Reference proteome</keyword>
<proteinExistence type="predicted"/>
<protein>
    <recommendedName>
        <fullName evidence="3">Lipoprotein</fullName>
    </recommendedName>
</protein>
<evidence type="ECO:0000313" key="2">
    <source>
        <dbReference type="Proteomes" id="UP001236569"/>
    </source>
</evidence>
<sequence length="141" mass="16430">MQSKNIRLLLLFLFIFSNESCNHQKEGVSNSKTYKFHTEIPLGTQVSGYAHYIYIGDYDVKTKKDTLHLLDKAMMYVDTVKYATPVTSIAYINSIENFPKAMDDQDANEIRKHTIFYVSFNEDSLLKRKYSINGFYNTDKK</sequence>
<dbReference type="EMBL" id="JASHID010000033">
    <property type="protein sequence ID" value="MDI9867502.1"/>
    <property type="molecule type" value="Genomic_DNA"/>
</dbReference>
<name>A0ABT6YV55_9BACT</name>
<organism evidence="1 2">
    <name type="scientific">Flectobacillus longus</name>
    <dbReference type="NCBI Taxonomy" id="2984207"/>
    <lineage>
        <taxon>Bacteria</taxon>
        <taxon>Pseudomonadati</taxon>
        <taxon>Bacteroidota</taxon>
        <taxon>Cytophagia</taxon>
        <taxon>Cytophagales</taxon>
        <taxon>Flectobacillaceae</taxon>
        <taxon>Flectobacillus</taxon>
    </lineage>
</organism>